<dbReference type="PANTHER" id="PTHR38730">
    <property type="entry name" value="SLL7028 PROTEIN"/>
    <property type="match status" value="1"/>
</dbReference>
<sequence length="484" mass="53088">MHSHRGTRAIQRMVEYAPSTGGLALWIRHRDLSLDATEAQPHEPDALFAANDGSTIFYGAAFETLPLPVQTGLVAHQVLHVALQHPQRRAALRRLRGDVDDALFNICADAIVNSTLSHLSWLELPQGSVLLEELLASVLDIRQGVEKSLLEWDLERLYRAIDDRRSGARGPMAGRRAGSGAGRDSGQGGDGDGQADQRRSGQGGAAQRQQGQSQGSAKSADETIEEASARFREGLREDGPRAARARRMGSSILRDLLPAPDDGQQPEQQAEQAREWRERIVRGHAGDGAHSMLRALIADLPKVRTPWEQLLRTQLARGLSHQPDRSWSRPARSYVANQGRCGRLRMPWEPGTSASRAVARLVVMVDVSGSVEDPLLGRFATEIEAISRRLEAGLVVIVGDQRVSAVEHFAPGRSNLREIRFQGGGGTDFSPLLREAERHAPDIGVFLTDLDGPAQYRPRFPVLWAVPAVQAERPHPFGRKLVLD</sequence>
<feature type="compositionally biased region" description="Gly residues" evidence="1">
    <location>
        <begin position="177"/>
        <end position="192"/>
    </location>
</feature>
<keyword evidence="5" id="KW-1185">Reference proteome</keyword>
<dbReference type="Pfam" id="PF13203">
    <property type="entry name" value="DUF2201_N"/>
    <property type="match status" value="1"/>
</dbReference>
<dbReference type="OrthoDB" id="9761650at2"/>
<dbReference type="InterPro" id="IPR018698">
    <property type="entry name" value="VWA-like_dom"/>
</dbReference>
<evidence type="ECO:0000259" key="2">
    <source>
        <dbReference type="Pfam" id="PF09967"/>
    </source>
</evidence>
<dbReference type="PANTHER" id="PTHR38730:SF1">
    <property type="entry name" value="SLL7028 PROTEIN"/>
    <property type="match status" value="1"/>
</dbReference>
<evidence type="ECO:0000256" key="1">
    <source>
        <dbReference type="SAM" id="MobiDB-lite"/>
    </source>
</evidence>
<dbReference type="EMBL" id="VWXX01000001">
    <property type="protein sequence ID" value="KAA6187952.1"/>
    <property type="molecule type" value="Genomic_DNA"/>
</dbReference>
<feature type="domain" description="VWA-like" evidence="2">
    <location>
        <begin position="361"/>
        <end position="484"/>
    </location>
</feature>
<gene>
    <name evidence="4" type="ORF">F2Q65_00875</name>
</gene>
<protein>
    <recommendedName>
        <fullName evidence="6">Metal-dependent peptidase</fullName>
    </recommendedName>
</protein>
<dbReference type="InterPro" id="IPR025154">
    <property type="entry name" value="Put_metallopeptidase_dom"/>
</dbReference>
<evidence type="ECO:0008006" key="6">
    <source>
        <dbReference type="Google" id="ProtNLM"/>
    </source>
</evidence>
<name>A0A5M8FVU8_9GAMM</name>
<evidence type="ECO:0000259" key="3">
    <source>
        <dbReference type="Pfam" id="PF13203"/>
    </source>
</evidence>
<comment type="caution">
    <text evidence="4">The sequence shown here is derived from an EMBL/GenBank/DDBJ whole genome shotgun (WGS) entry which is preliminary data.</text>
</comment>
<dbReference type="Proteomes" id="UP000322981">
    <property type="component" value="Unassembled WGS sequence"/>
</dbReference>
<feature type="compositionally biased region" description="Low complexity" evidence="1">
    <location>
        <begin position="258"/>
        <end position="271"/>
    </location>
</feature>
<reference evidence="4 5" key="1">
    <citation type="submission" date="2019-09" db="EMBL/GenBank/DDBJ databases">
        <title>Whole-genome sequence of the purple sulfur bacterium Thiohalocapsa marina DSM 19078.</title>
        <authorList>
            <person name="Kyndt J.A."/>
            <person name="Meyer T.E."/>
        </authorList>
    </citation>
    <scope>NUCLEOTIDE SEQUENCE [LARGE SCALE GENOMIC DNA]</scope>
    <source>
        <strain evidence="4 5">DSM 19078</strain>
    </source>
</reference>
<feature type="region of interest" description="Disordered" evidence="1">
    <location>
        <begin position="166"/>
        <end position="223"/>
    </location>
</feature>
<evidence type="ECO:0000313" key="5">
    <source>
        <dbReference type="Proteomes" id="UP000322981"/>
    </source>
</evidence>
<feature type="region of interest" description="Disordered" evidence="1">
    <location>
        <begin position="255"/>
        <end position="274"/>
    </location>
</feature>
<feature type="compositionally biased region" description="Low complexity" evidence="1">
    <location>
        <begin position="205"/>
        <end position="218"/>
    </location>
</feature>
<proteinExistence type="predicted"/>
<feature type="domain" description="Putative metallopeptidase" evidence="3">
    <location>
        <begin position="2"/>
        <end position="351"/>
    </location>
</feature>
<organism evidence="4 5">
    <name type="scientific">Thiohalocapsa marina</name>
    <dbReference type="NCBI Taxonomy" id="424902"/>
    <lineage>
        <taxon>Bacteria</taxon>
        <taxon>Pseudomonadati</taxon>
        <taxon>Pseudomonadota</taxon>
        <taxon>Gammaproteobacteria</taxon>
        <taxon>Chromatiales</taxon>
        <taxon>Chromatiaceae</taxon>
        <taxon>Thiohalocapsa</taxon>
    </lineage>
</organism>
<evidence type="ECO:0000313" key="4">
    <source>
        <dbReference type="EMBL" id="KAA6187952.1"/>
    </source>
</evidence>
<dbReference type="Pfam" id="PF09967">
    <property type="entry name" value="DUF2201"/>
    <property type="match status" value="1"/>
</dbReference>
<accession>A0A5M8FVU8</accession>
<dbReference type="AlphaFoldDB" id="A0A5M8FVU8"/>